<keyword evidence="7 10" id="KW-1133">Transmembrane helix</keyword>
<feature type="transmembrane region" description="Helical" evidence="10">
    <location>
        <begin position="183"/>
        <end position="201"/>
    </location>
</feature>
<comment type="caution">
    <text evidence="11">The sequence shown here is derived from an EMBL/GenBank/DDBJ whole genome shotgun (WGS) entry which is preliminary data.</text>
</comment>
<dbReference type="NCBIfam" id="TIGR00728">
    <property type="entry name" value="OPT_sfam"/>
    <property type="match status" value="1"/>
</dbReference>
<evidence type="ECO:0000256" key="10">
    <source>
        <dbReference type="SAM" id="Phobius"/>
    </source>
</evidence>
<evidence type="ECO:0000256" key="7">
    <source>
        <dbReference type="ARBA" id="ARBA00022989"/>
    </source>
</evidence>
<evidence type="ECO:0000256" key="8">
    <source>
        <dbReference type="ARBA" id="ARBA00023136"/>
    </source>
</evidence>
<evidence type="ECO:0000256" key="3">
    <source>
        <dbReference type="ARBA" id="ARBA00022448"/>
    </source>
</evidence>
<keyword evidence="4 10" id="KW-0812">Transmembrane</keyword>
<dbReference type="Pfam" id="PF03169">
    <property type="entry name" value="OPT"/>
    <property type="match status" value="1"/>
</dbReference>
<dbReference type="NCBIfam" id="TIGR00727">
    <property type="entry name" value="ISP4_OPT"/>
    <property type="match status" value="1"/>
</dbReference>
<dbReference type="InterPro" id="IPR004648">
    <property type="entry name" value="Oligpept_transpt"/>
</dbReference>
<keyword evidence="5" id="KW-0571">Peptide transport</keyword>
<dbReference type="Proteomes" id="UP001239445">
    <property type="component" value="Unassembled WGS sequence"/>
</dbReference>
<feature type="transmembrane region" description="Helical" evidence="10">
    <location>
        <begin position="207"/>
        <end position="228"/>
    </location>
</feature>
<feature type="region of interest" description="Disordered" evidence="9">
    <location>
        <begin position="1"/>
        <end position="53"/>
    </location>
</feature>
<keyword evidence="12" id="KW-1185">Reference proteome</keyword>
<organism evidence="11 12">
    <name type="scientific">Echria macrotheca</name>
    <dbReference type="NCBI Taxonomy" id="438768"/>
    <lineage>
        <taxon>Eukaryota</taxon>
        <taxon>Fungi</taxon>
        <taxon>Dikarya</taxon>
        <taxon>Ascomycota</taxon>
        <taxon>Pezizomycotina</taxon>
        <taxon>Sordariomycetes</taxon>
        <taxon>Sordariomycetidae</taxon>
        <taxon>Sordariales</taxon>
        <taxon>Schizotheciaceae</taxon>
        <taxon>Echria</taxon>
    </lineage>
</organism>
<feature type="compositionally biased region" description="Acidic residues" evidence="9">
    <location>
        <begin position="1"/>
        <end position="10"/>
    </location>
</feature>
<feature type="transmembrane region" description="Helical" evidence="10">
    <location>
        <begin position="102"/>
        <end position="120"/>
    </location>
</feature>
<evidence type="ECO:0000256" key="1">
    <source>
        <dbReference type="ARBA" id="ARBA00004141"/>
    </source>
</evidence>
<feature type="transmembrane region" description="Helical" evidence="10">
    <location>
        <begin position="479"/>
        <end position="499"/>
    </location>
</feature>
<dbReference type="EMBL" id="MU839840">
    <property type="protein sequence ID" value="KAK1752304.1"/>
    <property type="molecule type" value="Genomic_DNA"/>
</dbReference>
<feature type="transmembrane region" description="Helical" evidence="10">
    <location>
        <begin position="453"/>
        <end position="473"/>
    </location>
</feature>
<evidence type="ECO:0000256" key="5">
    <source>
        <dbReference type="ARBA" id="ARBA00022856"/>
    </source>
</evidence>
<dbReference type="PANTHER" id="PTHR22601">
    <property type="entry name" value="ISP4 LIKE PROTEIN"/>
    <property type="match status" value="1"/>
</dbReference>
<feature type="transmembrane region" description="Helical" evidence="10">
    <location>
        <begin position="75"/>
        <end position="95"/>
    </location>
</feature>
<keyword evidence="8 10" id="KW-0472">Membrane</keyword>
<dbReference type="GO" id="GO:0015031">
    <property type="term" value="P:protein transport"/>
    <property type="evidence" value="ECO:0007669"/>
    <property type="project" value="UniProtKB-KW"/>
</dbReference>
<feature type="transmembrane region" description="Helical" evidence="10">
    <location>
        <begin position="563"/>
        <end position="585"/>
    </location>
</feature>
<dbReference type="AlphaFoldDB" id="A0AAJ0B5Y2"/>
<protein>
    <submittedName>
        <fullName evidence="11">Sexual differentiation process protein isp4</fullName>
    </submittedName>
</protein>
<keyword evidence="3" id="KW-0813">Transport</keyword>
<feature type="transmembrane region" description="Helical" evidence="10">
    <location>
        <begin position="393"/>
        <end position="419"/>
    </location>
</feature>
<name>A0AAJ0B5Y2_9PEZI</name>
<reference evidence="11" key="1">
    <citation type="submission" date="2023-06" db="EMBL/GenBank/DDBJ databases">
        <title>Genome-scale phylogeny and comparative genomics of the fungal order Sordariales.</title>
        <authorList>
            <consortium name="Lawrence Berkeley National Laboratory"/>
            <person name="Hensen N."/>
            <person name="Bonometti L."/>
            <person name="Westerberg I."/>
            <person name="Brannstrom I.O."/>
            <person name="Guillou S."/>
            <person name="Cros-Aarteil S."/>
            <person name="Calhoun S."/>
            <person name="Haridas S."/>
            <person name="Kuo A."/>
            <person name="Mondo S."/>
            <person name="Pangilinan J."/>
            <person name="Riley R."/>
            <person name="Labutti K."/>
            <person name="Andreopoulos B."/>
            <person name="Lipzen A."/>
            <person name="Chen C."/>
            <person name="Yanf M."/>
            <person name="Daum C."/>
            <person name="Ng V."/>
            <person name="Clum A."/>
            <person name="Steindorff A."/>
            <person name="Ohm R."/>
            <person name="Martin F."/>
            <person name="Silar P."/>
            <person name="Natvig D."/>
            <person name="Lalanne C."/>
            <person name="Gautier V."/>
            <person name="Ament-Velasquez S.L."/>
            <person name="Kruys A."/>
            <person name="Hutchinson M.I."/>
            <person name="Powell A.J."/>
            <person name="Barry K."/>
            <person name="Miller A.N."/>
            <person name="Grigoriev I.V."/>
            <person name="Debuchy R."/>
            <person name="Gladieux P."/>
            <person name="Thoren M.H."/>
            <person name="Johannesson H."/>
        </authorList>
    </citation>
    <scope>NUCLEOTIDE SEQUENCE</scope>
    <source>
        <strain evidence="11">PSN4</strain>
    </source>
</reference>
<gene>
    <name evidence="11" type="ORF">QBC47DRAFT_390228</name>
</gene>
<proteinExistence type="inferred from homology"/>
<evidence type="ECO:0000256" key="2">
    <source>
        <dbReference type="ARBA" id="ARBA00008807"/>
    </source>
</evidence>
<comment type="subcellular location">
    <subcellularLocation>
        <location evidence="1">Membrane</location>
        <topology evidence="1">Multi-pass membrane protein</topology>
    </subcellularLocation>
</comment>
<evidence type="ECO:0000256" key="9">
    <source>
        <dbReference type="SAM" id="MobiDB-lite"/>
    </source>
</evidence>
<feature type="transmembrane region" description="Helical" evidence="10">
    <location>
        <begin position="629"/>
        <end position="651"/>
    </location>
</feature>
<evidence type="ECO:0000256" key="4">
    <source>
        <dbReference type="ARBA" id="ARBA00022692"/>
    </source>
</evidence>
<accession>A0AAJ0B5Y2</accession>
<feature type="transmembrane region" description="Helical" evidence="10">
    <location>
        <begin position="705"/>
        <end position="727"/>
    </location>
</feature>
<dbReference type="GO" id="GO:0035673">
    <property type="term" value="F:oligopeptide transmembrane transporter activity"/>
    <property type="evidence" value="ECO:0007669"/>
    <property type="project" value="InterPro"/>
</dbReference>
<evidence type="ECO:0000313" key="11">
    <source>
        <dbReference type="EMBL" id="KAK1752304.1"/>
    </source>
</evidence>
<feature type="transmembrane region" description="Helical" evidence="10">
    <location>
        <begin position="289"/>
        <end position="309"/>
    </location>
</feature>
<sequence length="769" mass="85704">MAIEAQDEEEHMLLPNRKQLSNMNRHDDSLSEDTASSETLISDDEVINNTEDSPYPEVRAAARNFDHEHLPYNTIRAWTIGMILCVMGTALNTLYSLRSPRIGLGSLIVLLVGWVMGRAWERWMPARQFSYRPLGLQLQLNPGPFNVKEHTAIMIMASVAVSVANATDVILAQIVFYKQDFGVLYQLLLVISTQSLGYGIAGMLRKLLVYPASMIWPSNLAVVTLLNTMHESKTVDLDPTVLGGNMPKLRWFSIVATAMFFYYFIPGFLAQCLSIPAFLTWMAPNNAVVNQIFGGTTGLSLIPLTFDWTQIAGFVGSPMIPPWHAIANTLLGVVIFYVGLAATLHYAGVWYAAYLPMSDSQTYDNTGTRYNVTRILTPEFTFDKEAYESYSPIFISTTFAINYGLSFATILSLIGYTWINHRRTIWSLYKRSAYEKPDIHMKLMSKYREVPHWWYISVFAVMLLFALITVLGYPTNLPLWAFILAVVISSVFSVPIGIIQAVTNTQIGLNVLTEFIFGYLQPGNPLALMIFKNFGYVTMSQALDFVGDLKFGHYMKLPPRMTFACQLSATVVSCLVQVVVLNLAIRNIDGLCDPTQPSHFTCPGGRVFFSSSVIWGLIGPARVFSPGQIYSGLLVFFAVGATATVALHLAAKRYSLAKHIMVPLVLGGAGSIPPATPLNYLSWGIVGFVFQYWVKKHYSGWWSRLNYLTSSALDLGLALSTIVLFAMNMSGIRGPDWWGNRITRTTMDARHKAIQVVLPPGQKFGPDSW</sequence>
<feature type="transmembrane region" description="Helical" evidence="10">
    <location>
        <begin position="152"/>
        <end position="176"/>
    </location>
</feature>
<evidence type="ECO:0000256" key="6">
    <source>
        <dbReference type="ARBA" id="ARBA00022927"/>
    </source>
</evidence>
<evidence type="ECO:0000313" key="12">
    <source>
        <dbReference type="Proteomes" id="UP001239445"/>
    </source>
</evidence>
<comment type="similarity">
    <text evidence="2">Belongs to the oligopeptide OPT transporter family.</text>
</comment>
<dbReference type="InterPro" id="IPR004813">
    <property type="entry name" value="OPT"/>
</dbReference>
<keyword evidence="6" id="KW-0653">Protein transport</keyword>
<feature type="transmembrane region" description="Helical" evidence="10">
    <location>
        <begin position="330"/>
        <end position="353"/>
    </location>
</feature>
<dbReference type="GO" id="GO:0016020">
    <property type="term" value="C:membrane"/>
    <property type="evidence" value="ECO:0007669"/>
    <property type="project" value="UniProtKB-SubCell"/>
</dbReference>
<feature type="transmembrane region" description="Helical" evidence="10">
    <location>
        <begin position="672"/>
        <end position="693"/>
    </location>
</feature>